<gene>
    <name evidence="1" type="ORF">I0K15_08550</name>
</gene>
<reference evidence="1 2" key="1">
    <citation type="submission" date="2020-11" db="EMBL/GenBank/DDBJ databases">
        <title>Description of Pontivivens ytuae sp. nov. isolated from deep sea sediment of Mariana Trench.</title>
        <authorList>
            <person name="Wang Z."/>
            <person name="Sun Q.-L."/>
            <person name="Xu X.-D."/>
            <person name="Tang Y.-Z."/>
            <person name="Zhang J."/>
        </authorList>
    </citation>
    <scope>NUCLEOTIDE SEQUENCE [LARGE SCALE GENOMIC DNA]</scope>
    <source>
        <strain evidence="1 2">MT2928</strain>
    </source>
</reference>
<organism evidence="1 2">
    <name type="scientific">Pontivivens ytuae</name>
    <dbReference type="NCBI Taxonomy" id="2789856"/>
    <lineage>
        <taxon>Bacteria</taxon>
        <taxon>Pseudomonadati</taxon>
        <taxon>Pseudomonadota</taxon>
        <taxon>Alphaproteobacteria</taxon>
        <taxon>Rhodobacterales</taxon>
        <taxon>Paracoccaceae</taxon>
        <taxon>Pontivivens</taxon>
    </lineage>
</organism>
<evidence type="ECO:0000313" key="1">
    <source>
        <dbReference type="EMBL" id="QPH56167.1"/>
    </source>
</evidence>
<dbReference type="KEGG" id="poz:I0K15_08550"/>
<dbReference type="Proteomes" id="UP000594800">
    <property type="component" value="Chromosome"/>
</dbReference>
<evidence type="ECO:0000313" key="2">
    <source>
        <dbReference type="Proteomes" id="UP000594800"/>
    </source>
</evidence>
<dbReference type="AlphaFoldDB" id="A0A7S9QF58"/>
<accession>A0A7S9QF58</accession>
<dbReference type="EMBL" id="CP064942">
    <property type="protein sequence ID" value="QPH56167.1"/>
    <property type="molecule type" value="Genomic_DNA"/>
</dbReference>
<protein>
    <submittedName>
        <fullName evidence="1">Uncharacterized protein</fullName>
    </submittedName>
</protein>
<proteinExistence type="predicted"/>
<sequence>MENGIETTAEAAEASVLSRAVHTGGQDCAENAKKPAKLGTGKGKSPAQWAYERIALYIRKFEETLDSEHEVGMGFVGTEMGVMHVQGMGWFAPDIVTFYGVDARGGKMQLIQHVTQLNVALRAAPRQQETARRIGFELAQALEEPA</sequence>
<keyword evidence="2" id="KW-1185">Reference proteome</keyword>
<name>A0A7S9QF58_9RHOB</name>